<comment type="caution">
    <text evidence="1">The sequence shown here is derived from an EMBL/GenBank/DDBJ whole genome shotgun (WGS) entry which is preliminary data.</text>
</comment>
<evidence type="ECO:0000313" key="2">
    <source>
        <dbReference type="Proteomes" id="UP001281614"/>
    </source>
</evidence>
<sequence>MDSHTKDTIDDNYSFSTSTLLRFGIYPLEPTDQHGTGRCNRASSAACVEREAAILNQDYFAKTPPPNMFNILLDTARKAADCIQDAHLPEGKGGTSCRRSQTGCPLRFPRFTPSFFVASSKTSSYTRLFGQSDAADAWNLWLSCIRSLTEGSQVQPSPCAES</sequence>
<dbReference type="Proteomes" id="UP001281614">
    <property type="component" value="Unassembled WGS sequence"/>
</dbReference>
<dbReference type="AlphaFoldDB" id="A0AAD9Y3B0"/>
<gene>
    <name evidence="1" type="ORF">CKAH01_08151</name>
</gene>
<reference evidence="1" key="1">
    <citation type="submission" date="2023-02" db="EMBL/GenBank/DDBJ databases">
        <title>Colletotrichum kahawae CIFC_Que2 genome sequencing and assembly.</title>
        <authorList>
            <person name="Baroncelli R."/>
        </authorList>
    </citation>
    <scope>NUCLEOTIDE SEQUENCE</scope>
    <source>
        <strain evidence="1">CIFC_Que2</strain>
    </source>
</reference>
<name>A0AAD9Y3B0_COLKA</name>
<organism evidence="1 2">
    <name type="scientific">Colletotrichum kahawae</name>
    <name type="common">Coffee berry disease fungus</name>
    <dbReference type="NCBI Taxonomy" id="34407"/>
    <lineage>
        <taxon>Eukaryota</taxon>
        <taxon>Fungi</taxon>
        <taxon>Dikarya</taxon>
        <taxon>Ascomycota</taxon>
        <taxon>Pezizomycotina</taxon>
        <taxon>Sordariomycetes</taxon>
        <taxon>Hypocreomycetidae</taxon>
        <taxon>Glomerellales</taxon>
        <taxon>Glomerellaceae</taxon>
        <taxon>Colletotrichum</taxon>
        <taxon>Colletotrichum gloeosporioides species complex</taxon>
    </lineage>
</organism>
<dbReference type="EMBL" id="VYYT01000477">
    <property type="protein sequence ID" value="KAK2734107.1"/>
    <property type="molecule type" value="Genomic_DNA"/>
</dbReference>
<proteinExistence type="predicted"/>
<keyword evidence="2" id="KW-1185">Reference proteome</keyword>
<protein>
    <submittedName>
        <fullName evidence="1">Uncharacterized protein</fullName>
    </submittedName>
</protein>
<accession>A0AAD9Y3B0</accession>
<evidence type="ECO:0000313" key="1">
    <source>
        <dbReference type="EMBL" id="KAK2734107.1"/>
    </source>
</evidence>